<comment type="catalytic activity">
    <reaction evidence="1">
        <text>guanosine(1405) in 16S rRNA + S-adenosyl-L-methionine = N(7)-methylguanosine(1405) in 16S rRNA + S-adenosyl-L-homocysteine</text>
        <dbReference type="Rhea" id="RHEA:42772"/>
        <dbReference type="Rhea" id="RHEA-COMP:10225"/>
        <dbReference type="Rhea" id="RHEA-COMP:10226"/>
        <dbReference type="ChEBI" id="CHEBI:57856"/>
        <dbReference type="ChEBI" id="CHEBI:59789"/>
        <dbReference type="ChEBI" id="CHEBI:74269"/>
        <dbReference type="ChEBI" id="CHEBI:74480"/>
        <dbReference type="EC" id="2.1.1.179"/>
    </reaction>
</comment>
<evidence type="ECO:0000256" key="6">
    <source>
        <dbReference type="ARBA" id="ARBA00022603"/>
    </source>
</evidence>
<evidence type="ECO:0000256" key="9">
    <source>
        <dbReference type="ARBA" id="ARBA00023251"/>
    </source>
</evidence>
<proteinExistence type="inferred from homology"/>
<evidence type="ECO:0000256" key="2">
    <source>
        <dbReference type="ARBA" id="ARBA00005487"/>
    </source>
</evidence>
<keyword evidence="13" id="KW-1185">Reference proteome</keyword>
<comment type="similarity">
    <text evidence="2">Belongs to the methyltransferase superfamily. Aminoglycoside resistance family.</text>
</comment>
<dbReference type="GO" id="GO:0046677">
    <property type="term" value="P:response to antibiotic"/>
    <property type="evidence" value="ECO:0007669"/>
    <property type="project" value="UniProtKB-KW"/>
</dbReference>
<dbReference type="Gene3D" id="1.10.8.10">
    <property type="entry name" value="DNA helicase RuvA subunit, C-terminal domain"/>
    <property type="match status" value="1"/>
</dbReference>
<dbReference type="InterPro" id="IPR025981">
    <property type="entry name" value="rRNA_MeTrfase"/>
</dbReference>
<dbReference type="RefSeq" id="WP_116225558.1">
    <property type="nucleotide sequence ID" value="NZ_AP018437.1"/>
</dbReference>
<accession>A0A347ZVQ3</accession>
<keyword evidence="9" id="KW-0046">Antibiotic resistance</keyword>
<keyword evidence="5" id="KW-0698">rRNA processing</keyword>
<evidence type="ECO:0000256" key="3">
    <source>
        <dbReference type="ARBA" id="ARBA00012300"/>
    </source>
</evidence>
<dbReference type="OrthoDB" id="3352509at2"/>
<dbReference type="InterPro" id="IPR029063">
    <property type="entry name" value="SAM-dependent_MTases_sf"/>
</dbReference>
<evidence type="ECO:0000313" key="12">
    <source>
        <dbReference type="EMBL" id="REG07080.1"/>
    </source>
</evidence>
<comment type="caution">
    <text evidence="12">The sequence shown here is derived from an EMBL/GenBank/DDBJ whole genome shotgun (WGS) entry which is preliminary data.</text>
</comment>
<dbReference type="SUPFAM" id="SSF53335">
    <property type="entry name" value="S-adenosyl-L-methionine-dependent methyltransferases"/>
    <property type="match status" value="1"/>
</dbReference>
<evidence type="ECO:0000256" key="5">
    <source>
        <dbReference type="ARBA" id="ARBA00022552"/>
    </source>
</evidence>
<dbReference type="Proteomes" id="UP000256388">
    <property type="component" value="Unassembled WGS sequence"/>
</dbReference>
<evidence type="ECO:0000256" key="11">
    <source>
        <dbReference type="PIRSR" id="PIRSR015852-1"/>
    </source>
</evidence>
<organism evidence="12 13">
    <name type="scientific">Pelolinea submarina</name>
    <dbReference type="NCBI Taxonomy" id="913107"/>
    <lineage>
        <taxon>Bacteria</taxon>
        <taxon>Bacillati</taxon>
        <taxon>Chloroflexota</taxon>
        <taxon>Anaerolineae</taxon>
        <taxon>Anaerolineales</taxon>
        <taxon>Anaerolineaceae</taxon>
        <taxon>Pelolinea</taxon>
    </lineage>
</organism>
<evidence type="ECO:0000256" key="10">
    <source>
        <dbReference type="ARBA" id="ARBA00033062"/>
    </source>
</evidence>
<dbReference type="EMBL" id="QUMS01000003">
    <property type="protein sequence ID" value="REG07080.1"/>
    <property type="molecule type" value="Genomic_DNA"/>
</dbReference>
<gene>
    <name evidence="12" type="ORF">DFR64_2284</name>
</gene>
<evidence type="ECO:0000256" key="1">
    <source>
        <dbReference type="ARBA" id="ARBA00001643"/>
    </source>
</evidence>
<protein>
    <recommendedName>
        <fullName evidence="4">16S rRNA (guanine(1405)-N(7))-methyltransferase</fullName>
        <ecNumber evidence="3">2.1.1.179</ecNumber>
    </recommendedName>
    <alternativeName>
        <fullName evidence="10">16S rRNA m7G1405 methyltransferase</fullName>
    </alternativeName>
</protein>
<reference evidence="12 13" key="1">
    <citation type="submission" date="2018-08" db="EMBL/GenBank/DDBJ databases">
        <title>Genomic Encyclopedia of Type Strains, Phase IV (KMG-IV): sequencing the most valuable type-strain genomes for metagenomic binning, comparative biology and taxonomic classification.</title>
        <authorList>
            <person name="Goeker M."/>
        </authorList>
    </citation>
    <scope>NUCLEOTIDE SEQUENCE [LARGE SCALE GENOMIC DNA]</scope>
    <source>
        <strain evidence="12 13">DSM 23923</strain>
    </source>
</reference>
<dbReference type="AlphaFoldDB" id="A0A347ZVQ3"/>
<dbReference type="EC" id="2.1.1.179" evidence="3"/>
<dbReference type="PIRSF" id="PIRSF015852">
    <property type="entry name" value="RRNA_mtase_Grm"/>
    <property type="match status" value="1"/>
</dbReference>
<dbReference type="Pfam" id="PF07091">
    <property type="entry name" value="FmrO"/>
    <property type="match status" value="1"/>
</dbReference>
<keyword evidence="8 11" id="KW-0949">S-adenosyl-L-methionine</keyword>
<feature type="binding site" evidence="11">
    <location>
        <begin position="177"/>
        <end position="178"/>
    </location>
    <ligand>
        <name>S-adenosyl-L-methionine</name>
        <dbReference type="ChEBI" id="CHEBI:59789"/>
    </ligand>
</feature>
<feature type="binding site" evidence="11">
    <location>
        <begin position="97"/>
        <end position="103"/>
    </location>
    <ligand>
        <name>S-adenosyl-L-methionine</name>
        <dbReference type="ChEBI" id="CHEBI:59789"/>
    </ligand>
</feature>
<dbReference type="GO" id="GO:0008649">
    <property type="term" value="F:rRNA methyltransferase activity"/>
    <property type="evidence" value="ECO:0007669"/>
    <property type="project" value="InterPro"/>
</dbReference>
<keyword evidence="7 12" id="KW-0808">Transferase</keyword>
<keyword evidence="6 12" id="KW-0489">Methyltransferase</keyword>
<feature type="binding site" evidence="11">
    <location>
        <position position="151"/>
    </location>
    <ligand>
        <name>S-adenosyl-L-methionine</name>
        <dbReference type="ChEBI" id="CHEBI:59789"/>
    </ligand>
</feature>
<sequence length="271" mass="30997">MKTGMDMDALLAKIQSSKKYQDLGIPEETLRDLLEQELARHSKPAEALKSARAKLHNIMAPYLGDPDYDRATVELRQAFTQSEDAVQATCTEILRQHDSTRERLAYLEDFYAGIRSVCGQPQVVLDLACGLNPFALPWMDLPADCQFYAYDIHPARVALINEFLRLSGREALAEVRDVLVRPPEVEADAAFLFKEAHRMEKRQKGCNRGLWAALKVKYLFVSLPNRSLDGRRDLRERMRALVEANLNPQDWAERGELDFPGETIYWMRKDG</sequence>
<evidence type="ECO:0000256" key="8">
    <source>
        <dbReference type="ARBA" id="ARBA00022691"/>
    </source>
</evidence>
<evidence type="ECO:0000313" key="13">
    <source>
        <dbReference type="Proteomes" id="UP000256388"/>
    </source>
</evidence>
<name>A0A347ZVQ3_9CHLR</name>
<dbReference type="Gene3D" id="3.40.50.150">
    <property type="entry name" value="Vaccinia Virus protein VP39"/>
    <property type="match status" value="1"/>
</dbReference>
<feature type="binding site" evidence="11">
    <location>
        <position position="128"/>
    </location>
    <ligand>
        <name>S-adenosyl-L-methionine</name>
        <dbReference type="ChEBI" id="CHEBI:59789"/>
    </ligand>
</feature>
<dbReference type="InterPro" id="IPR010769">
    <property type="entry name" value="rRNA_MeTrfase_GmN_bac"/>
</dbReference>
<evidence type="ECO:0000256" key="7">
    <source>
        <dbReference type="ARBA" id="ARBA00022679"/>
    </source>
</evidence>
<evidence type="ECO:0000256" key="4">
    <source>
        <dbReference type="ARBA" id="ARBA00015154"/>
    </source>
</evidence>